<feature type="domain" description="Bacterial Ig-like" evidence="1">
    <location>
        <begin position="2284"/>
        <end position="2394"/>
    </location>
</feature>
<name>A0A286RCA6_9BACT</name>
<sequence>MRLGNIFRNRTVRSARKPGRPVRGKARSARRQLVLESLEQRHLLSVVTITADDLGGNGSNNSLADEFRLLRNGTDLEVYINGNLSSTTPLAGLTGINVLGSSDSDTLIIDLAGGTFAVPIYFDGEALGSSLVDLDQLVLVGNPGSPIGRMSYFAGALFGGGADDGQIVIDPDDNAGPGAGYPGHPGAWNGDEMFITFQNLSPVIDTVSAAQLDIFATNASEIISIVDGPVVGTDQTITVRSDSGTFEAYSFANKTRVTVNSLDGSDVFNLNYHVAVPGLQFLDMYGNEFTGGTLESDDAKGETFNILATGPGPQSNRMYGQNGSELYTNAATKYLDAIQSNVQMHGQAGLSVIDLSDINDPTGDNIQFFGDRIIGASPGTIELYFATIEDIRFEATSGDDVITILSTFAPFQYRISGGPGSDVFRVGSYGPPTALNWAPFGTGVNTIGQIKGPLTIIPGPASDTGVDSLYVDDSGGLLGYTTAQINDAAGGNVLSRTTTLLNFDAAAPIRYEYTPGGSTLENLYLHTSQSADTLTVNATTADHTEINLGPGNDASTLIINGDSLGGDNVFLGGTGTDRFVLNITSDLGSSAVIPLTGLRIEGNDPAGNSSLRDVLEIVDIGGGARNIDFAYQAGGGLLVSGFAVPVDVRTMETVIYAGDGWSDDSISVTGTSGDDAVTVAPTGLDSALVFFGGDPWDGPSEGDFFDQFPGLAGGGTGPDLVISGAANLTVETAGGGGDRLYVYAPSEDDLVDPATTIDPFGFGTGVIVPGLGSGNAYDWISVSDSGVTIYNSATGALLPISIVGGSLIQTDPNAFGLIVNAGFEAIPQPWGTADEISVDPSANFAILINGGDPIPAFAPAGDSLNLFFSGPIDIWADKSTPTQVWIGTSGSKGVAFSSIENLMLSSATGILNLYGDANDPAIDQNDVFDIVGTGYQSLTVSINGSAPIHLTNVTQLNVFGDDALGTPSVGPNDVDTLNVTPYADNTPQGWGVQIFFDEGNPDGDASPAPDPIVYNALPGISENIAIVPTGPGTGQLRVTNAADGSLISVINFVGNTGFIINGNDGSAGDTDSLTLAGTTGDDTFIVVDDQNVNVVGLYSVQFTNFAVIRLEGGDGYDEFHVNPSALQVVVDGGTPDGAIQSDGDVIYVWPGLAPFHLILGPDGDNGTLQVTGAGAITFDRIEGLGIQGVLYTLPDLKEPNDSLANATILGSIPHLTIQDLTIHSEQLGTTNDDYFQVTARDSGGLIVNVVFSGDNIIGNQLGGQLSAELLDGLGNVIATGTMTPTGVRIAAPVVSQQRYYIRVFSTDGDPNTYTLEVENFAAPTPTAVVMHPAYDSGRSGSDSITNMDNPVVLIQAWLSDLAAKGIPVLTAVQAAAGLPGLAVEVFVNGVSAGYADPFGPSNNVFAFALPSGLLSAGLAGGYPGDPTAFGWLNFISAAVRVIDAQTLPASATRELGTPLALTYDPNTPGLGSVTFALAASSDSGVVGDNITNLSQLTFQGKAEINAIVRIYANGSDLVGVAVTGSDQSDGILGNGLGVYSVTTAPLAPGVYTMYLSLEDVAGNVTDVLQGPQLVVTIDNVPPQRPTIDLQDADDTGWSDLDNVTIGDPTQGPGIVDVRITGEPGTSAVIKDGEVVIDSFTLVGPVTIRTLTLAEGPHPLTAEVTDVAGNRTQSEQLLVLIDYTAPGPTSISLAPYSDSGTPGDGITNVSAPAFTGLAEANARVRLYVDDGSGPVLAGWTIVQSDESDGDPTNGLGIWEITVEPLADGEYTVWAEVEDQAGNISIASDPVSFTIDTRAPQRPTIDLQDADDTGWSDLDNVTIGDPTQLPSMGIVDVRVSADLGNTFVIKDGNTVIAGPLVFDATFDLGSDGILDGFGLVTIDFNFVESNFGILAEGPHPLTVEAMDGAGNVAQSEELLITLDYTPPAASTPVLASYADTGIPGDNVTAISSPAFTGRAEANARVRLYVDNGSGPVLAGQTYVHSDESDGNPNDGLGVWEITVEPLADGTYTVWTEVEDLAGNVSDAQDNLALATEIVVDTTPPQIPTIDLQDSDDTGWSDKDNVTIGDPLAGAGIVDVRISAEYNTTVLIKDGEVVIDSFVFDAAFDATDGVPNDNFGLRRIDFNANQLVYFIPAEGPHPLTVEAIDAAGNVRQSEQLLVTIDFTSPAASSLPDMLPDSDTGAFSDDNVTRINNPAFRGTAEANSLVRLYVVNGAGQTQLVGQVVAGSDESDGDPTDGRGIWEITIEPLDDGVYTIYAVVEDQAGNLSLVSPVGQFEIDTYAPNTPYLDLVTVSDSGRSNVDNITNDTTPVFTAGTSDPNALLHIFPTNLRYRIYDRTEGSGDVLIYDSGALLATDSITTPPLGPLAEGVHNLKLEVEDRAGNISADFLLTVVVDVTPPPVFFGESASATDGLAADSDTGLAGLPALAGDRITSDTTPTLWGRAEADSIIRLYADVNGNNVIDAADAFLGQTTAVPLDGNQAEPNGYWEITSAIDLNDPLLFPRDGRRTLLVQATDVPGNQSTVERLNIWIDTQGPRVESVYITSAPAFDLFNPKPTSGPTPLVTSLSIVISDLPARAAGWLYEALARDGTQPEFALDPGHFSLVGDANGVIPIAGVTLVPDPVVPGQPARATIILSFAEPLPDDRFTLTISDELRDPAGNQLDGESNAVQPLETPLFPSGDGTPGGSFVARFTVDSRPEVGVWGAGSVWVDTNGNGVFDPDNPDYVNRDLVYTIGFTSDDVFAGNFTRNPGDVADGFDKLAAYGRVNGQFRWIIDVTNDGVPDINLVEPAAVNGLPIAGRFDDNDANGDEVGVVTAFPPNGQPSYWYFDTNHDYQVDYTLTSQLRGYPIVGDFDGDGFDDLATFMDDVFYVDLANGVRRGWDGVADYNFRFGFIGILERPAAADMDQDGFDDIGLWVPTGTGQTPTEGGEWYFLISNGQSVLNRIVTDPIKGYQKIDFSPKPLGQDLYLRFGNQYALPVVGNFDPPVVPKSVSGPTILGTDGDDVLEIYAGDTAANWTVKLNNVVQSIDPSVTELLVDLGAGNDQVVFVGTSGDDTLDLAPGSFVFSGTGYTITVVQAETVQADLGDGNDAATLTGTAGDDILTASPGTAHLVSSGVDALVTSAESITASAGSGGSLDVAMIYDSAGDDTAAITAGGAVLSGAGYRIEVNGFDFTHLIAKNGGQDSATFTGTTGQDAFVGRPDYSTMTLSDGTFYRAKGFDQVEVLVPAGNESWIKFVDGSGDDTFVARPTVATLSGSDYQITARRVAYVHAYARYGGVDTANLTGSEFDDRVVIDDTFVKVFGEGYFLRAKGFEVATVDTLTGNDSIKLLDTPGDDNLVAEPGQLTYRTRKQEFRVQNVATMDIRSTRGGTDTAALYDSPYNDTFTARPNLATLTGEGYSISVTAFDYVLAYSRGGRDTANLTGSPGDDQLVGDPTNVRLLGNGFVIRAKNFANVFVSTGGGRDQANVKLSSAVDSIFANGVDTVIQQGLAQQWTLRSFARVQAQGVNSNDVAEVWNGQLLHQELDLNGNPLPEPDATALLVLDNVSQIRVQSDVPPQNDTVDGLGKVFKFYW</sequence>
<dbReference type="Pfam" id="PF19077">
    <property type="entry name" value="Big_13"/>
    <property type="match status" value="7"/>
</dbReference>
<dbReference type="InterPro" id="IPR028994">
    <property type="entry name" value="Integrin_alpha_N"/>
</dbReference>
<evidence type="ECO:0000313" key="2">
    <source>
        <dbReference type="EMBL" id="ASV73557.1"/>
    </source>
</evidence>
<feature type="domain" description="Bacterial Ig-like" evidence="1">
    <location>
        <begin position="2409"/>
        <end position="2532"/>
    </location>
</feature>
<accession>A0A286RCA6</accession>
<dbReference type="OrthoDB" id="222299at2"/>
<feature type="domain" description="Bacterial Ig-like" evidence="1">
    <location>
        <begin position="1688"/>
        <end position="1795"/>
    </location>
</feature>
<feature type="domain" description="Bacterial Ig-like" evidence="1">
    <location>
        <begin position="1473"/>
        <end position="1578"/>
    </location>
</feature>
<dbReference type="Gene3D" id="2.60.40.10">
    <property type="entry name" value="Immunoglobulins"/>
    <property type="match status" value="9"/>
</dbReference>
<dbReference type="RefSeq" id="WP_095414115.1">
    <property type="nucleotide sequence ID" value="NZ_CP018477.1"/>
</dbReference>
<feature type="domain" description="Bacterial Ig-like" evidence="1">
    <location>
        <begin position="2173"/>
        <end position="2279"/>
    </location>
</feature>
<dbReference type="InterPro" id="IPR013783">
    <property type="entry name" value="Ig-like_fold"/>
</dbReference>
<evidence type="ECO:0000313" key="3">
    <source>
        <dbReference type="Proteomes" id="UP000215086"/>
    </source>
</evidence>
<dbReference type="GO" id="GO:0004035">
    <property type="term" value="F:alkaline phosphatase activity"/>
    <property type="evidence" value="ECO:0007669"/>
    <property type="project" value="UniProtKB-EC"/>
</dbReference>
<dbReference type="KEGG" id="ttf:THTE_0955"/>
<dbReference type="Gene3D" id="2.60.120.380">
    <property type="match status" value="1"/>
</dbReference>
<gene>
    <name evidence="2" type="ORF">THTE_0955</name>
</gene>
<dbReference type="SUPFAM" id="SSF69318">
    <property type="entry name" value="Integrin alpha N-terminal domain"/>
    <property type="match status" value="1"/>
</dbReference>
<feature type="domain" description="Bacterial Ig-like" evidence="1">
    <location>
        <begin position="1584"/>
        <end position="1681"/>
    </location>
</feature>
<evidence type="ECO:0000259" key="1">
    <source>
        <dbReference type="Pfam" id="PF19077"/>
    </source>
</evidence>
<dbReference type="EMBL" id="CP018477">
    <property type="protein sequence ID" value="ASV73557.1"/>
    <property type="molecule type" value="Genomic_DNA"/>
</dbReference>
<dbReference type="InterPro" id="IPR044016">
    <property type="entry name" value="Big_13"/>
</dbReference>
<dbReference type="Proteomes" id="UP000215086">
    <property type="component" value="Chromosome"/>
</dbReference>
<protein>
    <submittedName>
        <fullName evidence="2">Alkaline phosphatase</fullName>
        <ecNumber evidence="2">3.1.3.1</ecNumber>
    </submittedName>
</protein>
<keyword evidence="2" id="KW-0378">Hydrolase</keyword>
<feature type="domain" description="Bacterial Ig-like" evidence="1">
    <location>
        <begin position="1929"/>
        <end position="2027"/>
    </location>
</feature>
<dbReference type="SUPFAM" id="SSF89260">
    <property type="entry name" value="Collagen-binding domain"/>
    <property type="match status" value="1"/>
</dbReference>
<proteinExistence type="predicted"/>
<reference evidence="2 3" key="1">
    <citation type="journal article" name="Front. Microbiol.">
        <title>Sugar Metabolism of the First Thermophilic Planctomycete Thermogutta terrifontis: Comparative Genomic and Transcriptomic Approaches.</title>
        <authorList>
            <person name="Elcheninov A.G."/>
            <person name="Menzel P."/>
            <person name="Gudbergsdottir S.R."/>
            <person name="Slesarev A.I."/>
            <person name="Kadnikov V.V."/>
            <person name="Krogh A."/>
            <person name="Bonch-Osmolovskaya E.A."/>
            <person name="Peng X."/>
            <person name="Kublanov I.V."/>
        </authorList>
    </citation>
    <scope>NUCLEOTIDE SEQUENCE [LARGE SCALE GENOMIC DNA]</scope>
    <source>
        <strain evidence="2 3">R1</strain>
    </source>
</reference>
<dbReference type="EC" id="3.1.3.1" evidence="2"/>
<organism evidence="2 3">
    <name type="scientific">Thermogutta terrifontis</name>
    <dbReference type="NCBI Taxonomy" id="1331910"/>
    <lineage>
        <taxon>Bacteria</taxon>
        <taxon>Pseudomonadati</taxon>
        <taxon>Planctomycetota</taxon>
        <taxon>Planctomycetia</taxon>
        <taxon>Pirellulales</taxon>
        <taxon>Thermoguttaceae</taxon>
        <taxon>Thermogutta</taxon>
    </lineage>
</organism>
<keyword evidence="3" id="KW-1185">Reference proteome</keyword>